<keyword evidence="1" id="KW-0472">Membrane</keyword>
<dbReference type="InterPro" id="IPR015095">
    <property type="entry name" value="AlkB_hom8_N"/>
</dbReference>
<feature type="transmembrane region" description="Helical" evidence="1">
    <location>
        <begin position="44"/>
        <end position="69"/>
    </location>
</feature>
<keyword evidence="1" id="KW-1133">Transmembrane helix</keyword>
<proteinExistence type="predicted"/>
<dbReference type="Pfam" id="PF09004">
    <property type="entry name" value="ALKBH8_N"/>
    <property type="match status" value="1"/>
</dbReference>
<keyword evidence="4" id="KW-1185">Reference proteome</keyword>
<organism evidence="3 4">
    <name type="scientific">Cirrhinus molitorella</name>
    <name type="common">mud carp</name>
    <dbReference type="NCBI Taxonomy" id="172907"/>
    <lineage>
        <taxon>Eukaryota</taxon>
        <taxon>Metazoa</taxon>
        <taxon>Chordata</taxon>
        <taxon>Craniata</taxon>
        <taxon>Vertebrata</taxon>
        <taxon>Euteleostomi</taxon>
        <taxon>Actinopterygii</taxon>
        <taxon>Neopterygii</taxon>
        <taxon>Teleostei</taxon>
        <taxon>Ostariophysi</taxon>
        <taxon>Cypriniformes</taxon>
        <taxon>Cyprinidae</taxon>
        <taxon>Labeoninae</taxon>
        <taxon>Labeonini</taxon>
        <taxon>Cirrhinus</taxon>
    </lineage>
</organism>
<evidence type="ECO:0000259" key="2">
    <source>
        <dbReference type="Pfam" id="PF09004"/>
    </source>
</evidence>
<dbReference type="Proteomes" id="UP001558613">
    <property type="component" value="Unassembled WGS sequence"/>
</dbReference>
<dbReference type="EMBL" id="JAYMGO010000004">
    <property type="protein sequence ID" value="KAL1276310.1"/>
    <property type="molecule type" value="Genomic_DNA"/>
</dbReference>
<reference evidence="3 4" key="1">
    <citation type="submission" date="2023-09" db="EMBL/GenBank/DDBJ databases">
        <authorList>
            <person name="Wang M."/>
        </authorList>
    </citation>
    <scope>NUCLEOTIDE SEQUENCE [LARGE SCALE GENOMIC DNA]</scope>
    <source>
        <strain evidence="3">GT-2023</strain>
        <tissue evidence="3">Liver</tissue>
    </source>
</reference>
<evidence type="ECO:0000256" key="1">
    <source>
        <dbReference type="SAM" id="Phobius"/>
    </source>
</evidence>
<comment type="caution">
    <text evidence="3">The sequence shown here is derived from an EMBL/GenBank/DDBJ whole genome shotgun (WGS) entry which is preliminary data.</text>
</comment>
<accession>A0ABR3NI57</accession>
<feature type="domain" description="Alkylated DNA repair protein AlkB homologue 8 N-terminal" evidence="2">
    <location>
        <begin position="16"/>
        <end position="57"/>
    </location>
</feature>
<keyword evidence="1" id="KW-0812">Transmembrane</keyword>
<evidence type="ECO:0000313" key="4">
    <source>
        <dbReference type="Proteomes" id="UP001558613"/>
    </source>
</evidence>
<name>A0ABR3NI57_9TELE</name>
<sequence>MVERVTTFKFLSTYCWTVNTTSVVKKAEQRLYFLRMLRKTNMSYQLLVSFYHCSVESIISYGILVWYAGCTVADKKTLQRVINTAQRITGAQLPSLEDIYSSRIIRQARNIIKDTTLWKTLSVS</sequence>
<evidence type="ECO:0000313" key="3">
    <source>
        <dbReference type="EMBL" id="KAL1276310.1"/>
    </source>
</evidence>
<protein>
    <recommendedName>
        <fullName evidence="2">Alkylated DNA repair protein AlkB homologue 8 N-terminal domain-containing protein</fullName>
    </recommendedName>
</protein>
<gene>
    <name evidence="3" type="ORF">QQF64_035933</name>
</gene>